<sequence length="60" mass="7233">MTRKLEYRQFLEDNFKGLRIKSPLFFNWPNGLRLNLQMGETDTDEYFEEVLTRATVLFEA</sequence>
<accession>A0ABP8FCS1</accession>
<feature type="domain" description="DUF3885" evidence="1">
    <location>
        <begin position="8"/>
        <end position="60"/>
    </location>
</feature>
<comment type="caution">
    <text evidence="2">The sequence shown here is derived from an EMBL/GenBank/DDBJ whole genome shotgun (WGS) entry which is preliminary data.</text>
</comment>
<dbReference type="EMBL" id="BAABGX010000001">
    <property type="protein sequence ID" value="GAA4300685.1"/>
    <property type="molecule type" value="Genomic_DNA"/>
</dbReference>
<keyword evidence="3" id="KW-1185">Reference proteome</keyword>
<reference evidence="3" key="1">
    <citation type="journal article" date="2019" name="Int. J. Syst. Evol. Microbiol.">
        <title>The Global Catalogue of Microorganisms (GCM) 10K type strain sequencing project: providing services to taxonomists for standard genome sequencing and annotation.</title>
        <authorList>
            <consortium name="The Broad Institute Genomics Platform"/>
            <consortium name="The Broad Institute Genome Sequencing Center for Infectious Disease"/>
            <person name="Wu L."/>
            <person name="Ma J."/>
        </authorList>
    </citation>
    <scope>NUCLEOTIDE SEQUENCE [LARGE SCALE GENOMIC DNA]</scope>
    <source>
        <strain evidence="3">JCM 17917</strain>
    </source>
</reference>
<evidence type="ECO:0000259" key="1">
    <source>
        <dbReference type="Pfam" id="PF13021"/>
    </source>
</evidence>
<proteinExistence type="predicted"/>
<name>A0ABP8FCS1_9BACT</name>
<dbReference type="InterPro" id="IPR024976">
    <property type="entry name" value="DUF3885"/>
</dbReference>
<dbReference type="Proteomes" id="UP001501844">
    <property type="component" value="Unassembled WGS sequence"/>
</dbReference>
<gene>
    <name evidence="2" type="ORF">GCM10023183_11100</name>
</gene>
<evidence type="ECO:0000313" key="2">
    <source>
        <dbReference type="EMBL" id="GAA4300685.1"/>
    </source>
</evidence>
<dbReference type="Pfam" id="PF13021">
    <property type="entry name" value="DUF3885"/>
    <property type="match status" value="1"/>
</dbReference>
<evidence type="ECO:0000313" key="3">
    <source>
        <dbReference type="Proteomes" id="UP001501844"/>
    </source>
</evidence>
<protein>
    <recommendedName>
        <fullName evidence="1">DUF3885 domain-containing protein</fullName>
    </recommendedName>
</protein>
<organism evidence="2 3">
    <name type="scientific">Nibribacter koreensis</name>
    <dbReference type="NCBI Taxonomy" id="1084519"/>
    <lineage>
        <taxon>Bacteria</taxon>
        <taxon>Pseudomonadati</taxon>
        <taxon>Bacteroidota</taxon>
        <taxon>Cytophagia</taxon>
        <taxon>Cytophagales</taxon>
        <taxon>Hymenobacteraceae</taxon>
        <taxon>Nibribacter</taxon>
    </lineage>
</organism>